<keyword evidence="3" id="KW-1185">Reference proteome</keyword>
<dbReference type="RefSeq" id="WP_160796184.1">
    <property type="nucleotide sequence ID" value="NZ_WSSB01000006.1"/>
</dbReference>
<keyword evidence="1" id="KW-0732">Signal</keyword>
<evidence type="ECO:0000313" key="2">
    <source>
        <dbReference type="EMBL" id="MXR36887.1"/>
    </source>
</evidence>
<proteinExistence type="predicted"/>
<dbReference type="PROSITE" id="PS51257">
    <property type="entry name" value="PROKAR_LIPOPROTEIN"/>
    <property type="match status" value="1"/>
</dbReference>
<name>A0A845BJI4_9NEIS</name>
<evidence type="ECO:0008006" key="4">
    <source>
        <dbReference type="Google" id="ProtNLM"/>
    </source>
</evidence>
<protein>
    <recommendedName>
        <fullName evidence="4">DUF2846 domain-containing protein</fullName>
    </recommendedName>
</protein>
<evidence type="ECO:0000256" key="1">
    <source>
        <dbReference type="SAM" id="SignalP"/>
    </source>
</evidence>
<dbReference type="AlphaFoldDB" id="A0A845BJI4"/>
<accession>A0A845BJI4</accession>
<feature type="chain" id="PRO_5032600537" description="DUF2846 domain-containing protein" evidence="1">
    <location>
        <begin position="21"/>
        <end position="191"/>
    </location>
</feature>
<dbReference type="Proteomes" id="UP000467214">
    <property type="component" value="Unassembled WGS sequence"/>
</dbReference>
<feature type="signal peptide" evidence="1">
    <location>
        <begin position="1"/>
        <end position="20"/>
    </location>
</feature>
<dbReference type="EMBL" id="WSSB01000006">
    <property type="protein sequence ID" value="MXR36887.1"/>
    <property type="molecule type" value="Genomic_DNA"/>
</dbReference>
<gene>
    <name evidence="2" type="ORF">GQF02_07870</name>
</gene>
<comment type="caution">
    <text evidence="2">The sequence shown here is derived from an EMBL/GenBank/DDBJ whole genome shotgun (WGS) entry which is preliminary data.</text>
</comment>
<evidence type="ECO:0000313" key="3">
    <source>
        <dbReference type="Proteomes" id="UP000467214"/>
    </source>
</evidence>
<sequence length="191" mass="20609">MRTLLILSTASLLSACSTMADKLQGSLTPPPGDGYAIFSLVGKSSEPDRSSASVSWNSLDSALQGRVYANMGTDTIFGENGNMAAGKLALLTLPPGRYQLATAYGYWPSGLGRFGDSGIQIRSFPLNLPFSVEAGKAVYLGEVLLEMDYLPTAEIRDAQQRDFTHMKNVWKVNNLNSVVLAPFKPETIKPD</sequence>
<reference evidence="2 3" key="1">
    <citation type="submission" date="2019-12" db="EMBL/GenBank/DDBJ databases">
        <title>Neisseriaceae gen. nov. sp. Genome sequencing and assembly.</title>
        <authorList>
            <person name="Liu Z."/>
            <person name="Li A."/>
        </authorList>
    </citation>
    <scope>NUCLEOTIDE SEQUENCE [LARGE SCALE GENOMIC DNA]</scope>
    <source>
        <strain evidence="2 3">B2N2-7</strain>
    </source>
</reference>
<organism evidence="2 3">
    <name type="scientific">Craterilacuibacter sinensis</name>
    <dbReference type="NCBI Taxonomy" id="2686017"/>
    <lineage>
        <taxon>Bacteria</taxon>
        <taxon>Pseudomonadati</taxon>
        <taxon>Pseudomonadota</taxon>
        <taxon>Betaproteobacteria</taxon>
        <taxon>Neisseriales</taxon>
        <taxon>Neisseriaceae</taxon>
        <taxon>Craterilacuibacter</taxon>
    </lineage>
</organism>